<accession>S9URS7</accession>
<proteinExistence type="predicted"/>
<evidence type="ECO:0000313" key="2">
    <source>
        <dbReference type="EMBL" id="EPY17311.1"/>
    </source>
</evidence>
<feature type="compositionally biased region" description="Basic and acidic residues" evidence="1">
    <location>
        <begin position="69"/>
        <end position="103"/>
    </location>
</feature>
<dbReference type="AlphaFoldDB" id="S9URS7"/>
<comment type="caution">
    <text evidence="2">The sequence shown here is derived from an EMBL/GenBank/DDBJ whole genome shotgun (WGS) entry which is preliminary data.</text>
</comment>
<protein>
    <submittedName>
        <fullName evidence="2">Uncharacterized protein</fullName>
    </submittedName>
</protein>
<name>S9URS7_9TRYP</name>
<evidence type="ECO:0000313" key="3">
    <source>
        <dbReference type="Proteomes" id="UP000015354"/>
    </source>
</evidence>
<gene>
    <name evidence="2" type="ORF">STCU_10689</name>
</gene>
<sequence>MRLVLCPLAHPRMQQKVRQGLAKAAGDDELEDERNRLVDLQPRVADGLPVDHVRAAVAMRAVRVAARGRSRDDGEKPSNTGRAERHVALRERGPCRLAIRDGGQDVGQRTAVDRVPTRGTQQALVSRAEGKRQEATAAEPSVRGGFPRADKRVRVLETAVPASQHVDHREHVAGGVLIPLAGQAAHGVGERDRVRQCLFPARAWPAETAQQAVVEGEHRPAHVVRALRVERGQELAARAKLHHAEPIRGYGDRGGVRPGVPTLLRHTVADAAR</sequence>
<feature type="region of interest" description="Disordered" evidence="1">
    <location>
        <begin position="66"/>
        <end position="145"/>
    </location>
</feature>
<keyword evidence="3" id="KW-1185">Reference proteome</keyword>
<dbReference type="EMBL" id="ATMH01010544">
    <property type="protein sequence ID" value="EPY17311.1"/>
    <property type="molecule type" value="Genomic_DNA"/>
</dbReference>
<organism evidence="2 3">
    <name type="scientific">Strigomonas culicis</name>
    <dbReference type="NCBI Taxonomy" id="28005"/>
    <lineage>
        <taxon>Eukaryota</taxon>
        <taxon>Discoba</taxon>
        <taxon>Euglenozoa</taxon>
        <taxon>Kinetoplastea</taxon>
        <taxon>Metakinetoplastina</taxon>
        <taxon>Trypanosomatida</taxon>
        <taxon>Trypanosomatidae</taxon>
        <taxon>Strigomonadinae</taxon>
        <taxon>Strigomonas</taxon>
    </lineage>
</organism>
<dbReference type="Proteomes" id="UP000015354">
    <property type="component" value="Unassembled WGS sequence"/>
</dbReference>
<evidence type="ECO:0000256" key="1">
    <source>
        <dbReference type="SAM" id="MobiDB-lite"/>
    </source>
</evidence>
<reference evidence="2 3" key="1">
    <citation type="journal article" date="2013" name="PLoS ONE">
        <title>Predicting the Proteins of Angomonas deanei, Strigomonas culicis and Their Respective Endosymbionts Reveals New Aspects of the Trypanosomatidae Family.</title>
        <authorList>
            <person name="Motta M.C."/>
            <person name="Martins A.C."/>
            <person name="de Souza S.S."/>
            <person name="Catta-Preta C.M."/>
            <person name="Silva R."/>
            <person name="Klein C.C."/>
            <person name="de Almeida L.G."/>
            <person name="de Lima Cunha O."/>
            <person name="Ciapina L.P."/>
            <person name="Brocchi M."/>
            <person name="Colabardini A.C."/>
            <person name="de Araujo Lima B."/>
            <person name="Machado C.R."/>
            <person name="de Almeida Soares C.M."/>
            <person name="Probst C.M."/>
            <person name="de Menezes C.B."/>
            <person name="Thompson C.E."/>
            <person name="Bartholomeu D.C."/>
            <person name="Gradia D.F."/>
            <person name="Pavoni D.P."/>
            <person name="Grisard E.C."/>
            <person name="Fantinatti-Garboggini F."/>
            <person name="Marchini F.K."/>
            <person name="Rodrigues-Luiz G.F."/>
            <person name="Wagner G."/>
            <person name="Goldman G.H."/>
            <person name="Fietto J.L."/>
            <person name="Elias M.C."/>
            <person name="Goldman M.H."/>
            <person name="Sagot M.F."/>
            <person name="Pereira M."/>
            <person name="Stoco P.H."/>
            <person name="de Mendonca-Neto R.P."/>
            <person name="Teixeira S.M."/>
            <person name="Maciel T.E."/>
            <person name="de Oliveira Mendes T.A."/>
            <person name="Urmenyi T.P."/>
            <person name="de Souza W."/>
            <person name="Schenkman S."/>
            <person name="de Vasconcelos A.T."/>
        </authorList>
    </citation>
    <scope>NUCLEOTIDE SEQUENCE [LARGE SCALE GENOMIC DNA]</scope>
</reference>